<gene>
    <name evidence="8" type="primary">yidE</name>
    <name evidence="12" type="ORF">B7M71_12875</name>
    <name evidence="11" type="ORF">B7M84_16220</name>
    <name evidence="10" type="ORF">EUR47_16535</name>
    <name evidence="16" type="ORF">G4X31_002919</name>
    <name evidence="15" type="ORF">GB096_06990</name>
    <name evidence="14" type="ORF">GBV43_11250</name>
    <name evidence="13" type="ORF">GBY02_11435</name>
</gene>
<evidence type="ECO:0000259" key="9">
    <source>
        <dbReference type="PROSITE" id="PS51202"/>
    </source>
</evidence>
<evidence type="ECO:0000256" key="5">
    <source>
        <dbReference type="ARBA" id="ARBA00022737"/>
    </source>
</evidence>
<evidence type="ECO:0000256" key="4">
    <source>
        <dbReference type="ARBA" id="ARBA00022692"/>
    </source>
</evidence>
<evidence type="ECO:0000256" key="1">
    <source>
        <dbReference type="ARBA" id="ARBA00004651"/>
    </source>
</evidence>
<dbReference type="GO" id="GO:0008324">
    <property type="term" value="F:monoatomic cation transmembrane transporter activity"/>
    <property type="evidence" value="ECO:0007669"/>
    <property type="project" value="InterPro"/>
</dbReference>
<feature type="transmembrane region" description="Helical" evidence="8">
    <location>
        <begin position="29"/>
        <end position="47"/>
    </location>
</feature>
<dbReference type="EMBL" id="DAAGYQ010000004">
    <property type="protein sequence ID" value="HAB5092273.1"/>
    <property type="molecule type" value="Genomic_DNA"/>
</dbReference>
<dbReference type="AlphaFoldDB" id="A0A630V5X6"/>
<feature type="transmembrane region" description="Helical" evidence="8">
    <location>
        <begin position="492"/>
        <end position="513"/>
    </location>
</feature>
<dbReference type="GO" id="GO:0005886">
    <property type="term" value="C:plasma membrane"/>
    <property type="evidence" value="ECO:0007669"/>
    <property type="project" value="UniProtKB-SubCell"/>
</dbReference>
<feature type="transmembrane region" description="Helical" evidence="8">
    <location>
        <begin position="67"/>
        <end position="86"/>
    </location>
</feature>
<dbReference type="InterPro" id="IPR006512">
    <property type="entry name" value="YidE_YbjL"/>
</dbReference>
<reference evidence="13" key="3">
    <citation type="submission" date="2019-10" db="EMBL/GenBank/DDBJ databases">
        <authorList>
            <consortium name="NCBI Pathogen Detection Project"/>
        </authorList>
    </citation>
    <scope>NUCLEOTIDE SEQUENCE</scope>
    <source>
        <strain evidence="13">Salmonella enterica</strain>
    </source>
</reference>
<evidence type="ECO:0000256" key="7">
    <source>
        <dbReference type="ARBA" id="ARBA00023136"/>
    </source>
</evidence>
<dbReference type="EMBL" id="AAMDYK010000012">
    <property type="protein sequence ID" value="EDG3714300.1"/>
    <property type="molecule type" value="Genomic_DNA"/>
</dbReference>
<dbReference type="EMBL" id="DAAFWD010000006">
    <property type="protein sequence ID" value="HAB1713167.1"/>
    <property type="molecule type" value="Genomic_DNA"/>
</dbReference>
<proteinExistence type="inferred from homology"/>
<keyword evidence="5" id="KW-0677">Repeat</keyword>
<dbReference type="InterPro" id="IPR023018">
    <property type="entry name" value="Transpt_YidE_put"/>
</dbReference>
<dbReference type="PANTHER" id="PTHR30445">
    <property type="entry name" value="K(+)_H(+) ANTIPORTER SUBUNIT KHTT"/>
    <property type="match status" value="1"/>
</dbReference>
<evidence type="ECO:0000256" key="8">
    <source>
        <dbReference type="HAMAP-Rule" id="MF_01016"/>
    </source>
</evidence>
<keyword evidence="3 8" id="KW-1003">Cell membrane</keyword>
<feature type="transmembrane region" description="Helical" evidence="8">
    <location>
        <begin position="466"/>
        <end position="485"/>
    </location>
</feature>
<comment type="similarity">
    <text evidence="8">Belongs to the AAE transporter (TC 2.A.81) family. YidE subfamily.</text>
</comment>
<dbReference type="InterPro" id="IPR036721">
    <property type="entry name" value="RCK_C_sf"/>
</dbReference>
<evidence type="ECO:0000256" key="2">
    <source>
        <dbReference type="ARBA" id="ARBA00022448"/>
    </source>
</evidence>
<dbReference type="NCBIfam" id="TIGR01625">
    <property type="entry name" value="YidE_YbjL_dupl"/>
    <property type="match status" value="2"/>
</dbReference>
<feature type="transmembrane region" description="Helical" evidence="8">
    <location>
        <begin position="162"/>
        <end position="182"/>
    </location>
</feature>
<dbReference type="EMBL" id="DAATPR010000034">
    <property type="protein sequence ID" value="HAE9593576.1"/>
    <property type="molecule type" value="Genomic_DNA"/>
</dbReference>
<dbReference type="GO" id="GO:0006813">
    <property type="term" value="P:potassium ion transport"/>
    <property type="evidence" value="ECO:0007669"/>
    <property type="project" value="InterPro"/>
</dbReference>
<dbReference type="SUPFAM" id="SSF116726">
    <property type="entry name" value="TrkA C-terminal domain-like"/>
    <property type="match status" value="2"/>
</dbReference>
<comment type="subcellular location">
    <subcellularLocation>
        <location evidence="1 8">Cell membrane</location>
        <topology evidence="1 8">Multi-pass membrane protein</topology>
    </subcellularLocation>
</comment>
<feature type="transmembrane region" description="Helical" evidence="8">
    <location>
        <begin position="6"/>
        <end position="22"/>
    </location>
</feature>
<dbReference type="RefSeq" id="WP_080110590.1">
    <property type="nucleotide sequence ID" value="NZ_CBDGJQ010000008.1"/>
</dbReference>
<organism evidence="12">
    <name type="scientific">Salmonella derby</name>
    <dbReference type="NCBI Taxonomy" id="28144"/>
    <lineage>
        <taxon>Bacteria</taxon>
        <taxon>Pseudomonadati</taxon>
        <taxon>Pseudomonadota</taxon>
        <taxon>Gammaproteobacteria</taxon>
        <taxon>Enterobacterales</taxon>
        <taxon>Enterobacteriaceae</taxon>
        <taxon>Salmonella</taxon>
    </lineage>
</organism>
<dbReference type="FunFam" id="3.30.70.1450:FF:000004">
    <property type="entry name" value="Putative transport protein YidE"/>
    <property type="match status" value="1"/>
</dbReference>
<dbReference type="EMBL" id="AAHWEW010000014">
    <property type="protein sequence ID" value="ECB0111741.1"/>
    <property type="molecule type" value="Genomic_DNA"/>
</dbReference>
<reference evidence="12" key="2">
    <citation type="submission" date="2018-07" db="EMBL/GenBank/DDBJ databases">
        <authorList>
            <person name="Ashton P.M."/>
            <person name="Dallman T."/>
            <person name="Nair S."/>
            <person name="De Pinna E."/>
            <person name="Peters T."/>
            <person name="Grant K."/>
        </authorList>
    </citation>
    <scope>NUCLEOTIDE SEQUENCE</scope>
    <source>
        <strain evidence="11">304435</strain>
        <strain evidence="12">318351</strain>
        <strain evidence="10">620480</strain>
    </source>
</reference>
<keyword evidence="4 8" id="KW-0812">Transmembrane</keyword>
<evidence type="ECO:0000313" key="11">
    <source>
        <dbReference type="EMBL" id="EDG3714300.1"/>
    </source>
</evidence>
<dbReference type="Gene3D" id="3.30.70.1450">
    <property type="entry name" value="Regulator of K+ conductance, C-terminal domain"/>
    <property type="match status" value="2"/>
</dbReference>
<evidence type="ECO:0000313" key="15">
    <source>
        <dbReference type="EMBL" id="HAB5092273.1"/>
    </source>
</evidence>
<accession>A0A630V5X6</accession>
<evidence type="ECO:0000313" key="14">
    <source>
        <dbReference type="EMBL" id="HAB3739817.1"/>
    </source>
</evidence>
<dbReference type="Pfam" id="PF02080">
    <property type="entry name" value="TrkA_C"/>
    <property type="match status" value="2"/>
</dbReference>
<keyword evidence="6 8" id="KW-1133">Transmembrane helix</keyword>
<feature type="transmembrane region" description="Helical" evidence="8">
    <location>
        <begin position="429"/>
        <end position="446"/>
    </location>
</feature>
<dbReference type="PANTHER" id="PTHR30445:SF3">
    <property type="entry name" value="TRANSPORT PROTEIN YIDE-RELATED"/>
    <property type="match status" value="1"/>
</dbReference>
<evidence type="ECO:0000256" key="3">
    <source>
        <dbReference type="ARBA" id="ARBA00022475"/>
    </source>
</evidence>
<comment type="caution">
    <text evidence="12">The sequence shown here is derived from an EMBL/GenBank/DDBJ whole genome shotgun (WGS) entry which is preliminary data.</text>
</comment>
<feature type="transmembrane region" description="Helical" evidence="8">
    <location>
        <begin position="371"/>
        <end position="391"/>
    </location>
</feature>
<dbReference type="InterPro" id="IPR006037">
    <property type="entry name" value="RCK_C"/>
</dbReference>
<dbReference type="PROSITE" id="PS51202">
    <property type="entry name" value="RCK_C"/>
    <property type="match status" value="2"/>
</dbReference>
<feature type="domain" description="RCK C-terminal" evidence="9">
    <location>
        <begin position="192"/>
        <end position="276"/>
    </location>
</feature>
<evidence type="ECO:0000313" key="10">
    <source>
        <dbReference type="EMBL" id="ECB0111741.1"/>
    </source>
</evidence>
<dbReference type="InterPro" id="IPR050144">
    <property type="entry name" value="AAE_transporter"/>
</dbReference>
<feature type="domain" description="RCK C-terminal" evidence="9">
    <location>
        <begin position="279"/>
        <end position="361"/>
    </location>
</feature>
<evidence type="ECO:0000256" key="6">
    <source>
        <dbReference type="ARBA" id="ARBA00022989"/>
    </source>
</evidence>
<evidence type="ECO:0000313" key="13">
    <source>
        <dbReference type="EMBL" id="HAB1713167.1"/>
    </source>
</evidence>
<keyword evidence="7 8" id="KW-0472">Membrane</keyword>
<feature type="transmembrane region" description="Helical" evidence="8">
    <location>
        <begin position="93"/>
        <end position="115"/>
    </location>
</feature>
<dbReference type="EMBL" id="DAAGNA010000030">
    <property type="protein sequence ID" value="HAB3739817.1"/>
    <property type="molecule type" value="Genomic_DNA"/>
</dbReference>
<dbReference type="HAMAP" id="MF_01016">
    <property type="entry name" value="YidE"/>
    <property type="match status" value="1"/>
</dbReference>
<feature type="transmembrane region" description="Helical" evidence="8">
    <location>
        <begin position="533"/>
        <end position="552"/>
    </location>
</feature>
<dbReference type="NCBIfam" id="NF003007">
    <property type="entry name" value="PRK03818.1"/>
    <property type="match status" value="1"/>
</dbReference>
<dbReference type="Pfam" id="PF06826">
    <property type="entry name" value="Asp-Al_Ex"/>
    <property type="match status" value="2"/>
</dbReference>
<protein>
    <recommendedName>
        <fullName evidence="8">Putative transport protein YidE</fullName>
    </recommendedName>
</protein>
<keyword evidence="2 8" id="KW-0813">Transport</keyword>
<feature type="transmembrane region" description="Helical" evidence="8">
    <location>
        <begin position="397"/>
        <end position="417"/>
    </location>
</feature>
<evidence type="ECO:0000313" key="16">
    <source>
        <dbReference type="EMBL" id="HAE9593576.1"/>
    </source>
</evidence>
<reference evidence="13" key="1">
    <citation type="journal article" date="2018" name="Genome Biol.">
        <title>SKESA: strategic k-mer extension for scrupulous assemblies.</title>
        <authorList>
            <person name="Souvorov A."/>
            <person name="Agarwala R."/>
            <person name="Lipman D.J."/>
        </authorList>
    </citation>
    <scope>NUCLEOTIDE SEQUENCE</scope>
    <source>
        <strain evidence="13">Salmonella enterica</strain>
    </source>
</reference>
<evidence type="ECO:0000313" key="12">
    <source>
        <dbReference type="EMBL" id="EDG4922802.1"/>
    </source>
</evidence>
<sequence>MSDIALTVSVLALVAVVGLLIGNIKVRGVGFGIGGVLFGGIIVGHFVDQAGVTLSGDMLHFIQEFGLILFVYTIGIQVGPGFFASLRVSGLRLNLFAVLIVIMGGLVTAILHKIFAIPLPVVLGIFSGAVTNTPALGAGQQILRDLGTPVDLVDQMGMSYAMAYPFGICGILLTMWLMRLIFRVNVEAEAQRHESSLANGHSLIQTMNIRVENPNLNNMAIQDVPILNSDKIICSRLKRDDTLMVPSPGTIIQAGDLLHLVGQSTDLHNAQLVIGKEVDTSLSTRGTDLRVERVVVTNEKVLGKRIRDLHFKERYDVVISRLNRAGVELVASSDASLQFGDILNLVGRPASIDAVANVVGNAQQKLQQVQMLPVFIGIGLGVLLGSIPLFVPGFPVALKLGLAGGPLIMALILGRIGSIGKLYWFMPPSANLALRELGIVLFLAVVGLKSGGDFVDTLTQGEGLSWIGYGIFITAIPLITVGLLARIFAKMNYLTLCGMLAGSMTDPPALAFANNLHATSGAAALSYATVYPLVMFLRIITPQLLAVIFWGMG</sequence>
<name>A0A630V5X6_SALDE</name>
<dbReference type="EMBL" id="AAMEJC010000031">
    <property type="protein sequence ID" value="EDG4922802.1"/>
    <property type="molecule type" value="Genomic_DNA"/>
</dbReference>